<reference evidence="1 2" key="1">
    <citation type="journal article" date="2018" name="Nat. Ecol. Evol.">
        <title>Pezizomycetes genomes reveal the molecular basis of ectomycorrhizal truffle lifestyle.</title>
        <authorList>
            <person name="Murat C."/>
            <person name="Payen T."/>
            <person name="Noel B."/>
            <person name="Kuo A."/>
            <person name="Morin E."/>
            <person name="Chen J."/>
            <person name="Kohler A."/>
            <person name="Krizsan K."/>
            <person name="Balestrini R."/>
            <person name="Da Silva C."/>
            <person name="Montanini B."/>
            <person name="Hainaut M."/>
            <person name="Levati E."/>
            <person name="Barry K.W."/>
            <person name="Belfiori B."/>
            <person name="Cichocki N."/>
            <person name="Clum A."/>
            <person name="Dockter R.B."/>
            <person name="Fauchery L."/>
            <person name="Guy J."/>
            <person name="Iotti M."/>
            <person name="Le Tacon F."/>
            <person name="Lindquist E.A."/>
            <person name="Lipzen A."/>
            <person name="Malagnac F."/>
            <person name="Mello A."/>
            <person name="Molinier V."/>
            <person name="Miyauchi S."/>
            <person name="Poulain J."/>
            <person name="Riccioni C."/>
            <person name="Rubini A."/>
            <person name="Sitrit Y."/>
            <person name="Splivallo R."/>
            <person name="Traeger S."/>
            <person name="Wang M."/>
            <person name="Zifcakova L."/>
            <person name="Wipf D."/>
            <person name="Zambonelli A."/>
            <person name="Paolocci F."/>
            <person name="Nowrousian M."/>
            <person name="Ottonello S."/>
            <person name="Baldrian P."/>
            <person name="Spatafora J.W."/>
            <person name="Henrissat B."/>
            <person name="Nagy L.G."/>
            <person name="Aury J.M."/>
            <person name="Wincker P."/>
            <person name="Grigoriev I.V."/>
            <person name="Bonfante P."/>
            <person name="Martin F.M."/>
        </authorList>
    </citation>
    <scope>NUCLEOTIDE SEQUENCE [LARGE SCALE GENOMIC DNA]</scope>
    <source>
        <strain evidence="1 2">120613-1</strain>
    </source>
</reference>
<dbReference type="OrthoDB" id="5355583at2759"/>
<dbReference type="AlphaFoldDB" id="A0A3N4J8K2"/>
<proteinExistence type="predicted"/>
<keyword evidence="2" id="KW-1185">Reference proteome</keyword>
<evidence type="ECO:0008006" key="3">
    <source>
        <dbReference type="Google" id="ProtNLM"/>
    </source>
</evidence>
<gene>
    <name evidence="1" type="ORF">L873DRAFT_1700889</name>
</gene>
<evidence type="ECO:0000313" key="1">
    <source>
        <dbReference type="EMBL" id="RPA94612.1"/>
    </source>
</evidence>
<protein>
    <recommendedName>
        <fullName evidence="3">Fungal-type protein kinase domain-containing protein</fullName>
    </recommendedName>
</protein>
<dbReference type="EMBL" id="ML120435">
    <property type="protein sequence ID" value="RPA94612.1"/>
    <property type="molecule type" value="Genomic_DNA"/>
</dbReference>
<organism evidence="1 2">
    <name type="scientific">Choiromyces venosus 120613-1</name>
    <dbReference type="NCBI Taxonomy" id="1336337"/>
    <lineage>
        <taxon>Eukaryota</taxon>
        <taxon>Fungi</taxon>
        <taxon>Dikarya</taxon>
        <taxon>Ascomycota</taxon>
        <taxon>Pezizomycotina</taxon>
        <taxon>Pezizomycetes</taxon>
        <taxon>Pezizales</taxon>
        <taxon>Tuberaceae</taxon>
        <taxon>Choiromyces</taxon>
    </lineage>
</organism>
<name>A0A3N4J8K2_9PEZI</name>
<accession>A0A3N4J8K2</accession>
<sequence length="108" mass="11818">MDFIGVGDRKFVFVVEPKKSSVGHAKRQCLLALKGMGDNNDGGILYGFVTSGEQWQMIRYDGMAFTQTDRFHVLFGTMGHEKEIWMNEGSVIVNCIPTALSSGGLVAA</sequence>
<dbReference type="Proteomes" id="UP000276215">
    <property type="component" value="Unassembled WGS sequence"/>
</dbReference>
<evidence type="ECO:0000313" key="2">
    <source>
        <dbReference type="Proteomes" id="UP000276215"/>
    </source>
</evidence>